<evidence type="ECO:0000313" key="8">
    <source>
        <dbReference type="Proteomes" id="UP000006753"/>
    </source>
</evidence>
<dbReference type="FunCoup" id="K1WIM7">
    <property type="interactions" value="67"/>
</dbReference>
<dbReference type="RefSeq" id="XP_007292260.1">
    <property type="nucleotide sequence ID" value="XM_007292198.1"/>
</dbReference>
<feature type="region of interest" description="Disordered" evidence="3">
    <location>
        <begin position="1"/>
        <end position="64"/>
    </location>
</feature>
<dbReference type="EMBL" id="JH921436">
    <property type="protein sequence ID" value="EKD17510.1"/>
    <property type="molecule type" value="Genomic_DNA"/>
</dbReference>
<dbReference type="SUPFAM" id="SSF52821">
    <property type="entry name" value="Rhodanese/Cell cycle control phosphatase"/>
    <property type="match status" value="1"/>
</dbReference>
<feature type="compositionally biased region" description="Polar residues" evidence="3">
    <location>
        <begin position="158"/>
        <end position="175"/>
    </location>
</feature>
<evidence type="ECO:0000313" key="7">
    <source>
        <dbReference type="EMBL" id="EKD17510.1"/>
    </source>
</evidence>
<dbReference type="PANTHER" id="PTHR19134">
    <property type="entry name" value="RECEPTOR-TYPE TYROSINE-PROTEIN PHOSPHATASE"/>
    <property type="match status" value="1"/>
</dbReference>
<reference evidence="7 8" key="1">
    <citation type="journal article" date="2012" name="BMC Genomics">
        <title>Sequencing the genome of Marssonina brunnea reveals fungus-poplar co-evolution.</title>
        <authorList>
            <person name="Zhu S."/>
            <person name="Cao Y.-Z."/>
            <person name="Jiang C."/>
            <person name="Tan B.-Y."/>
            <person name="Wang Z."/>
            <person name="Feng S."/>
            <person name="Zhang L."/>
            <person name="Su X.-H."/>
            <person name="Brejova B."/>
            <person name="Vinar T."/>
            <person name="Xu M."/>
            <person name="Wang M.-X."/>
            <person name="Zhang S.-G."/>
            <person name="Huang M.-R."/>
            <person name="Wu R."/>
            <person name="Zhou Y."/>
        </authorList>
    </citation>
    <scope>NUCLEOTIDE SEQUENCE [LARGE SCALE GENOMIC DNA]</scope>
    <source>
        <strain evidence="7 8">MB_m1</strain>
    </source>
</reference>
<dbReference type="Pfam" id="PF00102">
    <property type="entry name" value="Y_phosphatase"/>
    <property type="match status" value="1"/>
</dbReference>
<dbReference type="GO" id="GO:0004725">
    <property type="term" value="F:protein tyrosine phosphatase activity"/>
    <property type="evidence" value="ECO:0007669"/>
    <property type="project" value="UniProtKB-EC"/>
</dbReference>
<dbReference type="Gene3D" id="3.90.190.10">
    <property type="entry name" value="Protein tyrosine phosphatase superfamily"/>
    <property type="match status" value="1"/>
</dbReference>
<dbReference type="CDD" id="cd01446">
    <property type="entry name" value="DSP_MapKP"/>
    <property type="match status" value="1"/>
</dbReference>
<dbReference type="OrthoDB" id="6058203at2759"/>
<dbReference type="InterPro" id="IPR000387">
    <property type="entry name" value="Tyr_Pase_dom"/>
</dbReference>
<dbReference type="FunFam" id="3.40.250.10:FF:000051">
    <property type="entry name" value="Protein tyrosine phosphatase (Pyp1), putative"/>
    <property type="match status" value="1"/>
</dbReference>
<dbReference type="AlphaFoldDB" id="K1WIM7"/>
<dbReference type="InterPro" id="IPR000242">
    <property type="entry name" value="PTP_cat"/>
</dbReference>
<accession>K1WIM7</accession>
<evidence type="ECO:0000256" key="2">
    <source>
        <dbReference type="ARBA" id="ARBA00013064"/>
    </source>
</evidence>
<feature type="domain" description="Rhodanese" evidence="6">
    <location>
        <begin position="281"/>
        <end position="397"/>
    </location>
</feature>
<dbReference type="SMART" id="SM00194">
    <property type="entry name" value="PTPc"/>
    <property type="match status" value="1"/>
</dbReference>
<dbReference type="eggNOG" id="KOG0789">
    <property type="taxonomic scope" value="Eukaryota"/>
</dbReference>
<dbReference type="InterPro" id="IPR036873">
    <property type="entry name" value="Rhodanese-like_dom_sf"/>
</dbReference>
<dbReference type="SMART" id="SM00404">
    <property type="entry name" value="PTPc_motif"/>
    <property type="match status" value="1"/>
</dbReference>
<protein>
    <recommendedName>
        <fullName evidence="2">protein-tyrosine-phosphatase</fullName>
        <ecNumber evidence="2">3.1.3.48</ecNumber>
    </recommendedName>
</protein>
<dbReference type="InterPro" id="IPR029021">
    <property type="entry name" value="Prot-tyrosine_phosphatase-like"/>
</dbReference>
<feature type="compositionally biased region" description="Basic and acidic residues" evidence="3">
    <location>
        <begin position="849"/>
        <end position="867"/>
    </location>
</feature>
<dbReference type="Proteomes" id="UP000006753">
    <property type="component" value="Unassembled WGS sequence"/>
</dbReference>
<dbReference type="PROSITE" id="PS00383">
    <property type="entry name" value="TYR_PHOSPHATASE_1"/>
    <property type="match status" value="1"/>
</dbReference>
<sequence length="867" mass="95583">MVLSNRPHPRPSQSHTTRPSSKPSSTTTPSSSVPRMAASVGQAYPPNAAPFRSPGVLLHNDVRTPSPNYFGLVVDPANNPSDSAVGPKDNWGTPTSSIHSFGRPTPQHLPLDANQEFAAFRKQAEGGSGFSLGHGNLSHFASTPSAHVRPKPDRKPTSPETQETTFSKSKPQARQGTADRMNTDAGQTLNAPSFFDIDIPRHQSPVPMSEAGPSLERHQLSNLDDRHPRLSLPQNKTDPPSPHLRQAQKFQQYRADTVPLSLEDGPAMISSAQLKDMMTALGTQVLLLDIRVNTQFSKSRIDGALNLNIPSIMLKRPSFDIQKLQDTFKDNAEKARFNQWNSAKSIVVYDAYASEKKDASSAINTLKKFSAEGWRGNSYIVRGGFSDFSKNFPQLIDSTPSHHETQPSNISLSLGTSGPDAMAVAGGCAMPASKNAANPFFSNIRQNEDLRAGVGLQDVKVPAELGQEFLPKWLLNTCAKEDHGKQVSEKFLRIELAEQSRMTKALNSGVSYGTPSLDSKHVQIAGIEKGSKNRYHNIWPFEHTRVKLQGRPQGACDYVNASHIKSSRSNKQYIASQGPLPATFEDFWSVIWDQDVRVIVMLTAEKERGLLKCHTYWAGREFGPLKLKLVTEVKRSIDPKMHRVSKVPQASGRPRAATNTEKAPPSPTTETPHVIVRTFMLAHTAHPFSPQREITQIHWSDWPDFGAPASPAQVLGLVELSNMYQRKHIAPTKSSRSDDPESDEASRPMLVHCSAGCGRTGTFCTIDTVIDMLKRQRKEARSGTTPMETGYSSSKGVSGDWIFDQDLDLVEKTVVDFRSQRLSMVQSLSQYVLCYETVLEWISQQKSGSRTDGDRNGSGRGVDREKP</sequence>
<dbReference type="SMART" id="SM00450">
    <property type="entry name" value="RHOD"/>
    <property type="match status" value="1"/>
</dbReference>
<dbReference type="PANTHER" id="PTHR19134:SF561">
    <property type="entry name" value="PROTEIN TYROSINE PHOSPHATASE 36E, ISOFORM A"/>
    <property type="match status" value="1"/>
</dbReference>
<dbReference type="InterPro" id="IPR001763">
    <property type="entry name" value="Rhodanese-like_dom"/>
</dbReference>
<dbReference type="InterPro" id="IPR016130">
    <property type="entry name" value="Tyr_Pase_AS"/>
</dbReference>
<dbReference type="PROSITE" id="PS50055">
    <property type="entry name" value="TYR_PHOSPHATASE_PTP"/>
    <property type="match status" value="1"/>
</dbReference>
<dbReference type="InterPro" id="IPR050348">
    <property type="entry name" value="Protein-Tyr_Phosphatase"/>
</dbReference>
<dbReference type="PROSITE" id="PS50056">
    <property type="entry name" value="TYR_PHOSPHATASE_2"/>
    <property type="match status" value="1"/>
</dbReference>
<dbReference type="GeneID" id="18760306"/>
<dbReference type="EC" id="3.1.3.48" evidence="2"/>
<evidence type="ECO:0000256" key="3">
    <source>
        <dbReference type="SAM" id="MobiDB-lite"/>
    </source>
</evidence>
<dbReference type="OMA" id="WQQDVRV"/>
<gene>
    <name evidence="7" type="ORF">MBM_04371</name>
</gene>
<feature type="region of interest" description="Disordered" evidence="3">
    <location>
        <begin position="640"/>
        <end position="671"/>
    </location>
</feature>
<dbReference type="PRINTS" id="PR00700">
    <property type="entry name" value="PRTYPHPHTASE"/>
</dbReference>
<evidence type="ECO:0000256" key="1">
    <source>
        <dbReference type="ARBA" id="ARBA00009649"/>
    </source>
</evidence>
<dbReference type="InterPro" id="IPR003595">
    <property type="entry name" value="Tyr_Pase_cat"/>
</dbReference>
<evidence type="ECO:0000259" key="6">
    <source>
        <dbReference type="PROSITE" id="PS50206"/>
    </source>
</evidence>
<dbReference type="HOGENOM" id="CLU_001645_11_0_1"/>
<dbReference type="PROSITE" id="PS50206">
    <property type="entry name" value="RHODANESE_3"/>
    <property type="match status" value="1"/>
</dbReference>
<feature type="domain" description="Tyrosine specific protein phosphatases" evidence="5">
    <location>
        <begin position="726"/>
        <end position="832"/>
    </location>
</feature>
<feature type="compositionally biased region" description="Low complexity" evidence="3">
    <location>
        <begin position="14"/>
        <end position="34"/>
    </location>
</feature>
<evidence type="ECO:0000259" key="5">
    <source>
        <dbReference type="PROSITE" id="PS50056"/>
    </source>
</evidence>
<dbReference type="STRING" id="1072389.K1WIM7"/>
<proteinExistence type="inferred from homology"/>
<feature type="region of interest" description="Disordered" evidence="3">
    <location>
        <begin position="846"/>
        <end position="867"/>
    </location>
</feature>
<dbReference type="Pfam" id="PF00581">
    <property type="entry name" value="Rhodanese"/>
    <property type="match status" value="1"/>
</dbReference>
<feature type="domain" description="Tyrosine-protein phosphatase" evidence="4">
    <location>
        <begin position="532"/>
        <end position="841"/>
    </location>
</feature>
<evidence type="ECO:0000259" key="4">
    <source>
        <dbReference type="PROSITE" id="PS50055"/>
    </source>
</evidence>
<keyword evidence="8" id="KW-1185">Reference proteome</keyword>
<dbReference type="InParanoid" id="K1WIM7"/>
<dbReference type="Gene3D" id="3.40.250.10">
    <property type="entry name" value="Rhodanese-like domain"/>
    <property type="match status" value="1"/>
</dbReference>
<dbReference type="SUPFAM" id="SSF52799">
    <property type="entry name" value="(Phosphotyrosine protein) phosphatases II"/>
    <property type="match status" value="1"/>
</dbReference>
<organism evidence="7 8">
    <name type="scientific">Marssonina brunnea f. sp. multigermtubi (strain MB_m1)</name>
    <name type="common">Marssonina leaf spot fungus</name>
    <dbReference type="NCBI Taxonomy" id="1072389"/>
    <lineage>
        <taxon>Eukaryota</taxon>
        <taxon>Fungi</taxon>
        <taxon>Dikarya</taxon>
        <taxon>Ascomycota</taxon>
        <taxon>Pezizomycotina</taxon>
        <taxon>Leotiomycetes</taxon>
        <taxon>Helotiales</taxon>
        <taxon>Drepanopezizaceae</taxon>
        <taxon>Drepanopeziza</taxon>
    </lineage>
</organism>
<name>K1WIM7_MARBU</name>
<dbReference type="CDD" id="cd18533">
    <property type="entry name" value="PTP_fungal"/>
    <property type="match status" value="1"/>
</dbReference>
<comment type="similarity">
    <text evidence="1">Belongs to the protein-tyrosine phosphatase family. Non-receptor class subfamily.</text>
</comment>
<feature type="region of interest" description="Disordered" evidence="3">
    <location>
        <begin position="128"/>
        <end position="191"/>
    </location>
</feature>
<dbReference type="KEGG" id="mbe:MBM_04371"/>